<dbReference type="Gene3D" id="3.40.1440.10">
    <property type="entry name" value="GIY-YIG endonuclease"/>
    <property type="match status" value="1"/>
</dbReference>
<dbReference type="Pfam" id="PF01541">
    <property type="entry name" value="GIY-YIG"/>
    <property type="match status" value="1"/>
</dbReference>
<keyword evidence="3" id="KW-1185">Reference proteome</keyword>
<organism evidence="2 3">
    <name type="scientific">Nematostella vectensis</name>
    <name type="common">Starlet sea anemone</name>
    <dbReference type="NCBI Taxonomy" id="45351"/>
    <lineage>
        <taxon>Eukaryota</taxon>
        <taxon>Metazoa</taxon>
        <taxon>Cnidaria</taxon>
        <taxon>Anthozoa</taxon>
        <taxon>Hexacorallia</taxon>
        <taxon>Actiniaria</taxon>
        <taxon>Edwardsiidae</taxon>
        <taxon>Nematostella</taxon>
    </lineage>
</organism>
<protein>
    <recommendedName>
        <fullName evidence="1">GIY-YIG domain-containing protein</fullName>
    </recommendedName>
</protein>
<dbReference type="EMBL" id="DS469668">
    <property type="protein sequence ID" value="EDO36531.1"/>
    <property type="molecule type" value="Genomic_DNA"/>
</dbReference>
<dbReference type="PhylomeDB" id="A7SIG9"/>
<dbReference type="Proteomes" id="UP000001593">
    <property type="component" value="Unassembled WGS sequence"/>
</dbReference>
<dbReference type="PANTHER" id="PTHR21301">
    <property type="entry name" value="REVERSE TRANSCRIPTASE"/>
    <property type="match status" value="1"/>
</dbReference>
<feature type="domain" description="GIY-YIG" evidence="1">
    <location>
        <begin position="184"/>
        <end position="266"/>
    </location>
</feature>
<gene>
    <name evidence="2" type="ORF">NEMVEDRAFT_v1g212777</name>
</gene>
<evidence type="ECO:0000313" key="2">
    <source>
        <dbReference type="EMBL" id="EDO36531.1"/>
    </source>
</evidence>
<dbReference type="CDD" id="cd10442">
    <property type="entry name" value="GIY-YIG_PLEs"/>
    <property type="match status" value="1"/>
</dbReference>
<dbReference type="AlphaFoldDB" id="A7SIG9"/>
<evidence type="ECO:0000313" key="3">
    <source>
        <dbReference type="Proteomes" id="UP000001593"/>
    </source>
</evidence>
<accession>A7SIG9</accession>
<name>A7SIG9_NEMVE</name>
<dbReference type="HOGENOM" id="CLU_981071_0_0_1"/>
<dbReference type="InParanoid" id="A7SIG9"/>
<dbReference type="PANTHER" id="PTHR21301:SF10">
    <property type="entry name" value="REVERSE TRANSCRIPTASE DOMAIN-CONTAINING PROTEIN"/>
    <property type="match status" value="1"/>
</dbReference>
<dbReference type="InterPro" id="IPR035901">
    <property type="entry name" value="GIY-YIG_endonuc_sf"/>
</dbReference>
<dbReference type="eggNOG" id="ENOG502SAS4">
    <property type="taxonomic scope" value="Eukaryota"/>
</dbReference>
<proteinExistence type="predicted"/>
<reference evidence="2 3" key="1">
    <citation type="journal article" date="2007" name="Science">
        <title>Sea anemone genome reveals ancestral eumetazoan gene repertoire and genomic organization.</title>
        <authorList>
            <person name="Putnam N.H."/>
            <person name="Srivastava M."/>
            <person name="Hellsten U."/>
            <person name="Dirks B."/>
            <person name="Chapman J."/>
            <person name="Salamov A."/>
            <person name="Terry A."/>
            <person name="Shapiro H."/>
            <person name="Lindquist E."/>
            <person name="Kapitonov V.V."/>
            <person name="Jurka J."/>
            <person name="Genikhovich G."/>
            <person name="Grigoriev I.V."/>
            <person name="Lucas S.M."/>
            <person name="Steele R.E."/>
            <person name="Finnerty J.R."/>
            <person name="Technau U."/>
            <person name="Martindale M.Q."/>
            <person name="Rokhsar D.S."/>
        </authorList>
    </citation>
    <scope>NUCLEOTIDE SEQUENCE [LARGE SCALE GENOMIC DNA]</scope>
    <source>
        <strain evidence="3">CH2 X CH6</strain>
    </source>
</reference>
<dbReference type="SUPFAM" id="SSF82771">
    <property type="entry name" value="GIY-YIG endonuclease"/>
    <property type="match status" value="1"/>
</dbReference>
<sequence length="284" mass="32735">MGFIETKNCSIKMQSVEPEESFNNRCNELANYLLKRGYKPAFLKRQILRVANISRIDALRPNNNNHKNSRRIPFVTTYNPTLPNINNIIRRNYNLLLSSKRCHKVFTEPPLVAFRRSPNLRDILVKAKLPSDRSPTNQPPGAFRCGKNCLTCPFIRTDGLTSYTFFSTGETRPITSHITCNTKNVIYMIQCNRCNLQYIGETKRKLKERFNDHRRTVDSQSRSIPTHAAEHFLKPNHSASDIELIPIEKIRNNRDSIRKAREAKLIARAGTLEPGGLNRREETV</sequence>
<dbReference type="OMA" id="QCNFTYK"/>
<evidence type="ECO:0000259" key="1">
    <source>
        <dbReference type="Pfam" id="PF01541"/>
    </source>
</evidence>
<dbReference type="InterPro" id="IPR000305">
    <property type="entry name" value="GIY-YIG_endonuc"/>
</dbReference>